<dbReference type="EMBL" id="JAOB01000069">
    <property type="protein sequence ID" value="EUA23260.1"/>
    <property type="molecule type" value="Genomic_DNA"/>
</dbReference>
<name>X7ZXA4_MYCXE</name>
<gene>
    <name evidence="2" type="ORF">I553_5233</name>
</gene>
<sequence>MLGNKISSSPIRADRHQTAFAHHRHQRDRSTGRGQQTTQAARRGQVVARVNDHDVGGSCLEQRRHVSRRRPHRVGEQRQRWQDPSACGSAVSNSRSKTPPAPWGGLVWERPLPD</sequence>
<evidence type="ECO:0000313" key="2">
    <source>
        <dbReference type="EMBL" id="EUA23260.1"/>
    </source>
</evidence>
<feature type="region of interest" description="Disordered" evidence="1">
    <location>
        <begin position="1"/>
        <end position="114"/>
    </location>
</feature>
<reference evidence="2" key="1">
    <citation type="submission" date="2014-01" db="EMBL/GenBank/DDBJ databases">
        <authorList>
            <person name="Brown-Elliot B."/>
            <person name="Wallace R."/>
            <person name="Lenaerts A."/>
            <person name="Ordway D."/>
            <person name="DeGroote M.A."/>
            <person name="Parker T."/>
            <person name="Sizemore C."/>
            <person name="Tallon L.J."/>
            <person name="Sadzewicz L.K."/>
            <person name="Sengamalay N."/>
            <person name="Fraser C.M."/>
            <person name="Hine E."/>
            <person name="Shefchek K.A."/>
            <person name="Das S.P."/>
            <person name="Tettelin H."/>
        </authorList>
    </citation>
    <scope>NUCLEOTIDE SEQUENCE [LARGE SCALE GENOMIC DNA]</scope>
    <source>
        <strain evidence="2">4042</strain>
    </source>
</reference>
<organism evidence="2">
    <name type="scientific">Mycobacterium xenopi 4042</name>
    <dbReference type="NCBI Taxonomy" id="1299334"/>
    <lineage>
        <taxon>Bacteria</taxon>
        <taxon>Bacillati</taxon>
        <taxon>Actinomycetota</taxon>
        <taxon>Actinomycetes</taxon>
        <taxon>Mycobacteriales</taxon>
        <taxon>Mycobacteriaceae</taxon>
        <taxon>Mycobacterium</taxon>
    </lineage>
</organism>
<dbReference type="AlphaFoldDB" id="X7ZXA4"/>
<protein>
    <submittedName>
        <fullName evidence="2">Uncharacterized protein</fullName>
    </submittedName>
</protein>
<evidence type="ECO:0000256" key="1">
    <source>
        <dbReference type="SAM" id="MobiDB-lite"/>
    </source>
</evidence>
<feature type="compositionally biased region" description="Polar residues" evidence="1">
    <location>
        <begin position="1"/>
        <end position="10"/>
    </location>
</feature>
<proteinExistence type="predicted"/>
<accession>X7ZXA4</accession>
<comment type="caution">
    <text evidence="2">The sequence shown here is derived from an EMBL/GenBank/DDBJ whole genome shotgun (WGS) entry which is preliminary data.</text>
</comment>